<reference evidence="1" key="1">
    <citation type="submission" date="2022-08" db="UniProtKB">
        <authorList>
            <consortium name="EnsemblMetazoa"/>
        </authorList>
    </citation>
    <scope>IDENTIFICATION</scope>
    <source>
        <strain evidence="1">EBRO</strain>
    </source>
</reference>
<organism evidence="1">
    <name type="scientific">Anopheles atroparvus</name>
    <name type="common">European mosquito</name>
    <dbReference type="NCBI Taxonomy" id="41427"/>
    <lineage>
        <taxon>Eukaryota</taxon>
        <taxon>Metazoa</taxon>
        <taxon>Ecdysozoa</taxon>
        <taxon>Arthropoda</taxon>
        <taxon>Hexapoda</taxon>
        <taxon>Insecta</taxon>
        <taxon>Pterygota</taxon>
        <taxon>Neoptera</taxon>
        <taxon>Endopterygota</taxon>
        <taxon>Diptera</taxon>
        <taxon>Nematocera</taxon>
        <taxon>Culicoidea</taxon>
        <taxon>Culicidae</taxon>
        <taxon>Anophelinae</taxon>
        <taxon>Anopheles</taxon>
    </lineage>
</organism>
<name>A0A182JAG4_ANOAO</name>
<evidence type="ECO:0008006" key="2">
    <source>
        <dbReference type="Google" id="ProtNLM"/>
    </source>
</evidence>
<evidence type="ECO:0000313" key="1">
    <source>
        <dbReference type="EnsemblMetazoa" id="AATE014423-PA.1"/>
    </source>
</evidence>
<dbReference type="EnsemblMetazoa" id="AATE014423-RA">
    <property type="protein sequence ID" value="AATE014423-PA.1"/>
    <property type="gene ID" value="AATE014423"/>
</dbReference>
<dbReference type="AlphaFoldDB" id="A0A182JAG4"/>
<dbReference type="VEuPathDB" id="VectorBase:AATE014423"/>
<proteinExistence type="predicted"/>
<accession>A0A182JAG4</accession>
<protein>
    <recommendedName>
        <fullName evidence="2">Ionotropic glutamate receptor C-terminal domain-containing protein</fullName>
    </recommendedName>
</protein>
<sequence>MRAVKVALDRGDIDMGMMFNPISTNHSQQIVVGRLDQNLYIPVNHTHHSSTFFLDIFSLELRYAIVGIVALIILLNALLTCRYAPWRHLLFLYELLSGTTAQPHRPGQQPHVPNRTLQLLLGLVQQVLTCALTTFLVGQLSIPIFLMPLRSAAELASQPDYSLCIPRLHNLMGHITSLLQRGKFVNKIDHLCNQLAYQNPARLAEYLCDGGRKVVLLASDIVMNNIFAERSLVDRMCEMVLIKRGIVKNWIAIPYGSRFKHGEQIRRFCSGKNHCSFVFAQDHPFAVVWKEGTVRIKYICMEGRLQDWHAPGKTPVSLAEEPTREGHVPVTIASASQLTNIWPPIAFGSLSMAEQIGPFEQADA</sequence>